<dbReference type="PROSITE" id="PS50043">
    <property type="entry name" value="HTH_LUXR_2"/>
    <property type="match status" value="1"/>
</dbReference>
<dbReference type="GO" id="GO:0003677">
    <property type="term" value="F:DNA binding"/>
    <property type="evidence" value="ECO:0007669"/>
    <property type="project" value="UniProtKB-KW"/>
</dbReference>
<dbReference type="PRINTS" id="PR00038">
    <property type="entry name" value="HTHLUXR"/>
</dbReference>
<dbReference type="InterPro" id="IPR039420">
    <property type="entry name" value="WalR-like"/>
</dbReference>
<dbReference type="InterPro" id="IPR011006">
    <property type="entry name" value="CheY-like_superfamily"/>
</dbReference>
<dbReference type="InterPro" id="IPR000792">
    <property type="entry name" value="Tscrpt_reg_LuxR_C"/>
</dbReference>
<proteinExistence type="predicted"/>
<dbReference type="EMBL" id="CP045871">
    <property type="protein sequence ID" value="QGG79588.1"/>
    <property type="molecule type" value="Genomic_DNA"/>
</dbReference>
<dbReference type="Proteomes" id="UP000388235">
    <property type="component" value="Chromosome"/>
</dbReference>
<keyword evidence="1" id="KW-0238">DNA-binding</keyword>
<name>A0A5Q2Q6V2_9GAMM</name>
<dbReference type="RefSeq" id="WP_153713092.1">
    <property type="nucleotide sequence ID" value="NZ_CP045871.1"/>
</dbReference>
<evidence type="ECO:0000256" key="1">
    <source>
        <dbReference type="ARBA" id="ARBA00023125"/>
    </source>
</evidence>
<dbReference type="SMART" id="SM00421">
    <property type="entry name" value="HTH_LUXR"/>
    <property type="match status" value="1"/>
</dbReference>
<dbReference type="Pfam" id="PF00196">
    <property type="entry name" value="GerE"/>
    <property type="match status" value="1"/>
</dbReference>
<dbReference type="OrthoDB" id="9794397at2"/>
<dbReference type="GO" id="GO:0006355">
    <property type="term" value="P:regulation of DNA-templated transcription"/>
    <property type="evidence" value="ECO:0007669"/>
    <property type="project" value="InterPro"/>
</dbReference>
<dbReference type="AlphaFoldDB" id="A0A5Q2Q6V2"/>
<dbReference type="Gene3D" id="3.40.50.2300">
    <property type="match status" value="1"/>
</dbReference>
<dbReference type="SUPFAM" id="SSF52172">
    <property type="entry name" value="CheY-like"/>
    <property type="match status" value="1"/>
</dbReference>
<evidence type="ECO:0000313" key="3">
    <source>
        <dbReference type="EMBL" id="QGG79588.1"/>
    </source>
</evidence>
<accession>A0A5Q2Q6V2</accession>
<sequence>MNVLICSSDNRLIRQWLQALEPIATVTAVSNRGHLHAAISEHQPKLVLFHVDGDHHRIDHAVALILSNSATPILVMDNTVSDNHGIVLLKAGVRGYTQATTDARLLQAAVAAIGRGEAWISRRLVRLLVDDLVDRNGYNAADNSRMSMLSEREREVAEIVAEGATNKAIAARLNVTERTIKAHLTAAFRKTQTRDRLELALLVKGQLSDSELT</sequence>
<dbReference type="PROSITE" id="PS00622">
    <property type="entry name" value="HTH_LUXR_1"/>
    <property type="match status" value="1"/>
</dbReference>
<dbReference type="CDD" id="cd06170">
    <property type="entry name" value="LuxR_C_like"/>
    <property type="match status" value="1"/>
</dbReference>
<keyword evidence="4" id="KW-1185">Reference proteome</keyword>
<protein>
    <recommendedName>
        <fullName evidence="2">HTH luxR-type domain-containing protein</fullName>
    </recommendedName>
</protein>
<dbReference type="PANTHER" id="PTHR43214:SF43">
    <property type="entry name" value="TWO-COMPONENT RESPONSE REGULATOR"/>
    <property type="match status" value="1"/>
</dbReference>
<feature type="domain" description="HTH luxR-type" evidence="2">
    <location>
        <begin position="142"/>
        <end position="207"/>
    </location>
</feature>
<evidence type="ECO:0000313" key="4">
    <source>
        <dbReference type="Proteomes" id="UP000388235"/>
    </source>
</evidence>
<dbReference type="PANTHER" id="PTHR43214">
    <property type="entry name" value="TWO-COMPONENT RESPONSE REGULATOR"/>
    <property type="match status" value="1"/>
</dbReference>
<dbReference type="SUPFAM" id="SSF46894">
    <property type="entry name" value="C-terminal effector domain of the bipartite response regulators"/>
    <property type="match status" value="1"/>
</dbReference>
<organism evidence="3 4">
    <name type="scientific">Litorivicinus lipolyticus</name>
    <dbReference type="NCBI Taxonomy" id="418701"/>
    <lineage>
        <taxon>Bacteria</taxon>
        <taxon>Pseudomonadati</taxon>
        <taxon>Pseudomonadota</taxon>
        <taxon>Gammaproteobacteria</taxon>
        <taxon>Oceanospirillales</taxon>
        <taxon>Litorivicinaceae</taxon>
        <taxon>Litorivicinus</taxon>
    </lineage>
</organism>
<evidence type="ECO:0000259" key="2">
    <source>
        <dbReference type="PROSITE" id="PS50043"/>
    </source>
</evidence>
<gene>
    <name evidence="3" type="ORF">GH975_02990</name>
</gene>
<dbReference type="KEGG" id="llp:GH975_02990"/>
<reference evidence="3 4" key="1">
    <citation type="submission" date="2019-11" db="EMBL/GenBank/DDBJ databases">
        <authorList>
            <person name="Khan S.A."/>
            <person name="Jeon C.O."/>
            <person name="Chun B.H."/>
        </authorList>
    </citation>
    <scope>NUCLEOTIDE SEQUENCE [LARGE SCALE GENOMIC DNA]</scope>
    <source>
        <strain evidence="3 4">IMCC 1097</strain>
    </source>
</reference>
<dbReference type="InterPro" id="IPR016032">
    <property type="entry name" value="Sig_transdc_resp-reg_C-effctor"/>
</dbReference>